<keyword evidence="2" id="KW-0812">Transmembrane</keyword>
<proteinExistence type="predicted"/>
<accession>A0AAJ8JPV6</accession>
<reference evidence="5" key="3">
    <citation type="submission" date="2024-01" db="EMBL/GenBank/DDBJ databases">
        <authorList>
            <person name="Coelho M.A."/>
            <person name="David-Palma M."/>
            <person name="Shea T."/>
            <person name="Sun S."/>
            <person name="Cuomo C.A."/>
            <person name="Heitman J."/>
        </authorList>
    </citation>
    <scope>NUCLEOTIDE SEQUENCE</scope>
    <source>
        <strain evidence="5">CBS 7841</strain>
    </source>
</reference>
<name>A0AAJ8JPV6_9TREE</name>
<dbReference type="AlphaFoldDB" id="A0AAJ8JPV6"/>
<keyword evidence="2" id="KW-1133">Transmembrane helix</keyword>
<dbReference type="InterPro" id="IPR048958">
    <property type="entry name" value="Polysacc_lyase_14"/>
</dbReference>
<evidence type="ECO:0000259" key="4">
    <source>
        <dbReference type="Pfam" id="PF21294"/>
    </source>
</evidence>
<reference evidence="5" key="2">
    <citation type="journal article" date="2022" name="Elife">
        <title>Obligate sexual reproduction of a homothallic fungus closely related to the Cryptococcus pathogenic species complex.</title>
        <authorList>
            <person name="Passer A.R."/>
            <person name="Clancey S.A."/>
            <person name="Shea T."/>
            <person name="David-Palma M."/>
            <person name="Averette A.F."/>
            <person name="Boekhout T."/>
            <person name="Porcel B.M."/>
            <person name="Nowrousian M."/>
            <person name="Cuomo C.A."/>
            <person name="Sun S."/>
            <person name="Heitman J."/>
            <person name="Coelho M.A."/>
        </authorList>
    </citation>
    <scope>NUCLEOTIDE SEQUENCE</scope>
    <source>
        <strain evidence="5">CBS 7841</strain>
    </source>
</reference>
<reference evidence="5" key="1">
    <citation type="submission" date="2016-06" db="EMBL/GenBank/DDBJ databases">
        <authorList>
            <person name="Cuomo C."/>
            <person name="Litvintseva A."/>
            <person name="Heitman J."/>
            <person name="Chen Y."/>
            <person name="Sun S."/>
            <person name="Springer D."/>
            <person name="Dromer F."/>
            <person name="Young S."/>
            <person name="Zeng Q."/>
            <person name="Chapman S."/>
            <person name="Gujja S."/>
            <person name="Saif S."/>
            <person name="Birren B."/>
        </authorList>
    </citation>
    <scope>NUCLEOTIDE SEQUENCE</scope>
    <source>
        <strain evidence="5">CBS 7841</strain>
    </source>
</reference>
<dbReference type="Gene3D" id="2.60.120.200">
    <property type="match status" value="1"/>
</dbReference>
<sequence>MRLVVTAALLVLAINPALVTSVDVQSIVGTYGLTTATFNFSMPEEALNSDNANKWIESKWSLANSKVDWGSSNIVFSADPSTTSATLVRKNQEPRTKMKPTTEGNQAAATPTSVSSPAIIDLNGQAPALRVGYPSGSYSKKTGGTQFYAQPIHASGSGNTSSMGNASSNGHLERMLLTYDIWFPSGFAFNKGGKLPGLRGGPDSHGCSGGNETDGTSCFSTRLMWRNGASGEIYAYIPTSQKGFCNQNQVTCNSDFGTSLARNSFAFATGQWQSIYLLVILNEKDTANGVVELWYNGIQALSFKNLVIRKSDSIESIGGLSFSTFFGGDGSDWATPTDQYVYFRNIALYGGLGASNLTGAAVKSAASRPATGPWSLSMGIILGLVSVFVGMWL</sequence>
<keyword evidence="6" id="KW-1185">Reference proteome</keyword>
<protein>
    <recommendedName>
        <fullName evidence="4">Polysaccharide lyase 14 domain-containing protein</fullName>
    </recommendedName>
</protein>
<organism evidence="5 6">
    <name type="scientific">Cryptococcus depauperatus CBS 7841</name>
    <dbReference type="NCBI Taxonomy" id="1295531"/>
    <lineage>
        <taxon>Eukaryota</taxon>
        <taxon>Fungi</taxon>
        <taxon>Dikarya</taxon>
        <taxon>Basidiomycota</taxon>
        <taxon>Agaricomycotina</taxon>
        <taxon>Tremellomycetes</taxon>
        <taxon>Tremellales</taxon>
        <taxon>Cryptococcaceae</taxon>
        <taxon>Cryptococcus</taxon>
    </lineage>
</organism>
<feature type="domain" description="Polysaccharide lyase 14" evidence="4">
    <location>
        <begin position="125"/>
        <end position="346"/>
    </location>
</feature>
<keyword evidence="3" id="KW-0732">Signal</keyword>
<evidence type="ECO:0000313" key="5">
    <source>
        <dbReference type="EMBL" id="WVN86219.1"/>
    </source>
</evidence>
<keyword evidence="2" id="KW-0472">Membrane</keyword>
<dbReference type="KEGG" id="cdep:91085593"/>
<dbReference type="RefSeq" id="XP_066066919.1">
    <property type="nucleotide sequence ID" value="XM_066210822.1"/>
</dbReference>
<dbReference type="Pfam" id="PF21294">
    <property type="entry name" value="Polysacc_lyase_14"/>
    <property type="match status" value="1"/>
</dbReference>
<gene>
    <name evidence="5" type="ORF">L203_101380</name>
</gene>
<feature type="transmembrane region" description="Helical" evidence="2">
    <location>
        <begin position="374"/>
        <end position="392"/>
    </location>
</feature>
<dbReference type="PANTHER" id="PTHR40124:SF1">
    <property type="entry name" value="DISAGGREGATASE RELATED REPEAT PROTEIN"/>
    <property type="match status" value="1"/>
</dbReference>
<feature type="signal peptide" evidence="3">
    <location>
        <begin position="1"/>
        <end position="21"/>
    </location>
</feature>
<evidence type="ECO:0000256" key="1">
    <source>
        <dbReference type="SAM" id="MobiDB-lite"/>
    </source>
</evidence>
<dbReference type="GeneID" id="91085593"/>
<feature type="region of interest" description="Disordered" evidence="1">
    <location>
        <begin position="83"/>
        <end position="112"/>
    </location>
</feature>
<dbReference type="EMBL" id="CP143785">
    <property type="protein sequence ID" value="WVN86219.1"/>
    <property type="molecule type" value="Genomic_DNA"/>
</dbReference>
<evidence type="ECO:0000313" key="6">
    <source>
        <dbReference type="Proteomes" id="UP000094043"/>
    </source>
</evidence>
<feature type="chain" id="PRO_5042618564" description="Polysaccharide lyase 14 domain-containing protein" evidence="3">
    <location>
        <begin position="22"/>
        <end position="393"/>
    </location>
</feature>
<evidence type="ECO:0000256" key="2">
    <source>
        <dbReference type="SAM" id="Phobius"/>
    </source>
</evidence>
<dbReference type="PANTHER" id="PTHR40124">
    <property type="match status" value="1"/>
</dbReference>
<evidence type="ECO:0000256" key="3">
    <source>
        <dbReference type="SAM" id="SignalP"/>
    </source>
</evidence>
<dbReference type="Proteomes" id="UP000094043">
    <property type="component" value="Chromosome 2"/>
</dbReference>